<organism evidence="4 5">
    <name type="scientific">Deinococcus rubellus</name>
    <dbReference type="NCBI Taxonomy" id="1889240"/>
    <lineage>
        <taxon>Bacteria</taxon>
        <taxon>Thermotogati</taxon>
        <taxon>Deinococcota</taxon>
        <taxon>Deinococci</taxon>
        <taxon>Deinococcales</taxon>
        <taxon>Deinococcaceae</taxon>
        <taxon>Deinococcus</taxon>
    </lineage>
</organism>
<evidence type="ECO:0000313" key="4">
    <source>
        <dbReference type="EMBL" id="UWX64372.1"/>
    </source>
</evidence>
<dbReference type="RefSeq" id="WP_260560646.1">
    <property type="nucleotide sequence ID" value="NZ_BAABEC010000075.1"/>
</dbReference>
<dbReference type="Gene3D" id="3.10.180.10">
    <property type="entry name" value="2,3-Dihydroxybiphenyl 1,2-Dioxygenase, domain 1"/>
    <property type="match status" value="1"/>
</dbReference>
<evidence type="ECO:0000313" key="5">
    <source>
        <dbReference type="Proteomes" id="UP001060261"/>
    </source>
</evidence>
<dbReference type="InterPro" id="IPR051785">
    <property type="entry name" value="MMCE/EMCE_epimerase"/>
</dbReference>
<keyword evidence="2" id="KW-0479">Metal-binding</keyword>
<keyword evidence="5" id="KW-1185">Reference proteome</keyword>
<dbReference type="InterPro" id="IPR029068">
    <property type="entry name" value="Glyas_Bleomycin-R_OHBP_Dase"/>
</dbReference>
<proteinExistence type="inferred from homology"/>
<dbReference type="Pfam" id="PF13669">
    <property type="entry name" value="Glyoxalase_4"/>
    <property type="match status" value="1"/>
</dbReference>
<dbReference type="SUPFAM" id="SSF54593">
    <property type="entry name" value="Glyoxalase/Bleomycin resistance protein/Dihydroxybiphenyl dioxygenase"/>
    <property type="match status" value="1"/>
</dbReference>
<dbReference type="PANTHER" id="PTHR43048">
    <property type="entry name" value="METHYLMALONYL-COA EPIMERASE"/>
    <property type="match status" value="1"/>
</dbReference>
<dbReference type="InterPro" id="IPR037523">
    <property type="entry name" value="VOC_core"/>
</dbReference>
<evidence type="ECO:0000256" key="1">
    <source>
        <dbReference type="ARBA" id="ARBA00009308"/>
    </source>
</evidence>
<gene>
    <name evidence="4" type="ORF">N0D28_01490</name>
</gene>
<accession>A0ABY5YJ41</accession>
<dbReference type="CDD" id="cd07249">
    <property type="entry name" value="MMCE"/>
    <property type="match status" value="1"/>
</dbReference>
<comment type="similarity">
    <text evidence="1">Belongs to the methylmalonyl-CoA epimerase family.</text>
</comment>
<dbReference type="PANTHER" id="PTHR43048:SF3">
    <property type="entry name" value="METHYLMALONYL-COA EPIMERASE, MITOCHONDRIAL"/>
    <property type="match status" value="1"/>
</dbReference>
<protein>
    <submittedName>
        <fullName evidence="4">VOC family protein</fullName>
    </submittedName>
</protein>
<sequence length="158" mass="16504">MTGPNREPPPAPLALAQLELGHLTLDHVAIAAPDLESGSAPYLALGLHPEGPDEGVEGQGVRVRAFVVGGSLIEVLSPTRPDSPVATFLTRQGAGLHHLALRVGNLETEMRRLRAAGANFLNDEPRAGRAGTRVAFLHPKWGAGTLIELVEHPSGSGA</sequence>
<evidence type="ECO:0000259" key="3">
    <source>
        <dbReference type="PROSITE" id="PS51819"/>
    </source>
</evidence>
<name>A0ABY5YJ41_9DEIO</name>
<reference evidence="4" key="1">
    <citation type="submission" date="2022-09" db="EMBL/GenBank/DDBJ databases">
        <title>genome sequence of Deinococcus rubellus.</title>
        <authorList>
            <person name="Srinivasan S."/>
        </authorList>
    </citation>
    <scope>NUCLEOTIDE SEQUENCE</scope>
    <source>
        <strain evidence="4">Ant6</strain>
    </source>
</reference>
<dbReference type="PROSITE" id="PS51819">
    <property type="entry name" value="VOC"/>
    <property type="match status" value="1"/>
</dbReference>
<dbReference type="EMBL" id="CP104213">
    <property type="protein sequence ID" value="UWX64372.1"/>
    <property type="molecule type" value="Genomic_DNA"/>
</dbReference>
<feature type="domain" description="VOC" evidence="3">
    <location>
        <begin position="24"/>
        <end position="152"/>
    </location>
</feature>
<dbReference type="InterPro" id="IPR017515">
    <property type="entry name" value="MeMalonyl-CoA_epimerase"/>
</dbReference>
<evidence type="ECO:0000256" key="2">
    <source>
        <dbReference type="ARBA" id="ARBA00022723"/>
    </source>
</evidence>
<dbReference type="Proteomes" id="UP001060261">
    <property type="component" value="Chromosome"/>
</dbReference>